<protein>
    <submittedName>
        <fullName evidence="1">Uncharacterized protein</fullName>
    </submittedName>
</protein>
<name>A0A6J4UFE3_9BACT</name>
<dbReference type="AlphaFoldDB" id="A0A6J4UFE3"/>
<reference evidence="1" key="1">
    <citation type="submission" date="2020-02" db="EMBL/GenBank/DDBJ databases">
        <authorList>
            <person name="Meier V. D."/>
        </authorList>
    </citation>
    <scope>NUCLEOTIDE SEQUENCE</scope>
    <source>
        <strain evidence="1">AVDCRST_MAG73</strain>
    </source>
</reference>
<dbReference type="EMBL" id="CADCWE010000179">
    <property type="protein sequence ID" value="CAA9549285.1"/>
    <property type="molecule type" value="Genomic_DNA"/>
</dbReference>
<gene>
    <name evidence="1" type="ORF">AVDCRST_MAG73-2727</name>
</gene>
<organism evidence="1">
    <name type="scientific">uncultured Thermomicrobiales bacterium</name>
    <dbReference type="NCBI Taxonomy" id="1645740"/>
    <lineage>
        <taxon>Bacteria</taxon>
        <taxon>Pseudomonadati</taxon>
        <taxon>Thermomicrobiota</taxon>
        <taxon>Thermomicrobia</taxon>
        <taxon>Thermomicrobiales</taxon>
        <taxon>environmental samples</taxon>
    </lineage>
</organism>
<evidence type="ECO:0000313" key="1">
    <source>
        <dbReference type="EMBL" id="CAA9549285.1"/>
    </source>
</evidence>
<proteinExistence type="predicted"/>
<sequence length="81" mass="8774">MVANLNFQEVDTNRRCQDAVRAARARLARTAWPQPGAEQPQPSPLGLDRRAAWVAAARGLPDLPHVAVLGRVPAVSKRQGV</sequence>
<accession>A0A6J4UFE3</accession>